<dbReference type="AlphaFoldDB" id="X1TQ63"/>
<evidence type="ECO:0000313" key="1">
    <source>
        <dbReference type="EMBL" id="GAJ07409.1"/>
    </source>
</evidence>
<accession>X1TQ63</accession>
<name>X1TQ63_9ZZZZ</name>
<organism evidence="1">
    <name type="scientific">marine sediment metagenome</name>
    <dbReference type="NCBI Taxonomy" id="412755"/>
    <lineage>
        <taxon>unclassified sequences</taxon>
        <taxon>metagenomes</taxon>
        <taxon>ecological metagenomes</taxon>
    </lineage>
</organism>
<sequence length="91" mass="10421">MENEYFKFNPGTFTCRTPMPTSFEHLLGFVDKIEQYLTIHNQEEIVNINKLLETTLNLQISNIISRVISQVIGEYKDGFVTIKGSEDGALH</sequence>
<dbReference type="EMBL" id="BARW01030574">
    <property type="protein sequence ID" value="GAJ07409.1"/>
    <property type="molecule type" value="Genomic_DNA"/>
</dbReference>
<feature type="non-terminal residue" evidence="1">
    <location>
        <position position="91"/>
    </location>
</feature>
<comment type="caution">
    <text evidence="1">The sequence shown here is derived from an EMBL/GenBank/DDBJ whole genome shotgun (WGS) entry which is preliminary data.</text>
</comment>
<protein>
    <submittedName>
        <fullName evidence="1">Uncharacterized protein</fullName>
    </submittedName>
</protein>
<proteinExistence type="predicted"/>
<gene>
    <name evidence="1" type="ORF">S12H4_48847</name>
</gene>
<reference evidence="1" key="1">
    <citation type="journal article" date="2014" name="Front. Microbiol.">
        <title>High frequency of phylogenetically diverse reductive dehalogenase-homologous genes in deep subseafloor sedimentary metagenomes.</title>
        <authorList>
            <person name="Kawai M."/>
            <person name="Futagami T."/>
            <person name="Toyoda A."/>
            <person name="Takaki Y."/>
            <person name="Nishi S."/>
            <person name="Hori S."/>
            <person name="Arai W."/>
            <person name="Tsubouchi T."/>
            <person name="Morono Y."/>
            <person name="Uchiyama I."/>
            <person name="Ito T."/>
            <person name="Fujiyama A."/>
            <person name="Inagaki F."/>
            <person name="Takami H."/>
        </authorList>
    </citation>
    <scope>NUCLEOTIDE SEQUENCE</scope>
    <source>
        <strain evidence="1">Expedition CK06-06</strain>
    </source>
</reference>